<dbReference type="EMBL" id="BLXT01003952">
    <property type="protein sequence ID" value="GFO08256.1"/>
    <property type="molecule type" value="Genomic_DNA"/>
</dbReference>
<comment type="caution">
    <text evidence="2">The sequence shown here is derived from an EMBL/GenBank/DDBJ whole genome shotgun (WGS) entry which is preliminary data.</text>
</comment>
<dbReference type="SUPFAM" id="SSF50978">
    <property type="entry name" value="WD40 repeat-like"/>
    <property type="match status" value="1"/>
</dbReference>
<feature type="compositionally biased region" description="Basic and acidic residues" evidence="1">
    <location>
        <begin position="191"/>
        <end position="205"/>
    </location>
</feature>
<proteinExistence type="predicted"/>
<keyword evidence="3" id="KW-1185">Reference proteome</keyword>
<dbReference type="PANTHER" id="PTHR45589">
    <property type="entry name" value="WD REPEAT DOMAIN 62, ISOFORM G"/>
    <property type="match status" value="1"/>
</dbReference>
<sequence length="235" mass="26322">MLYVSGSMAFACQDRYVRVYSIMTSTDHHSIRGCPSYGGQLVKVQFDPSGQYLLTACSLKTINLLQSISYAVKREMAEMGRLTRGMVFRKSWKKSNIEAVHPKRIMSEPNFNSEPKQVPEHSLASINHGLKGATEDTTKGAAAAQQHQDQQQCQQQLQHLQDPKEDEERKDTSKSQIKADQNRGTEALLPHLKENSKCSNDKTEDPPWETAVSRSQDQGNKCTGGPLQAGIHTYR</sequence>
<dbReference type="InterPro" id="IPR052779">
    <property type="entry name" value="WDR62"/>
</dbReference>
<organism evidence="2 3">
    <name type="scientific">Plakobranchus ocellatus</name>
    <dbReference type="NCBI Taxonomy" id="259542"/>
    <lineage>
        <taxon>Eukaryota</taxon>
        <taxon>Metazoa</taxon>
        <taxon>Spiralia</taxon>
        <taxon>Lophotrochozoa</taxon>
        <taxon>Mollusca</taxon>
        <taxon>Gastropoda</taxon>
        <taxon>Heterobranchia</taxon>
        <taxon>Euthyneura</taxon>
        <taxon>Panpulmonata</taxon>
        <taxon>Sacoglossa</taxon>
        <taxon>Placobranchoidea</taxon>
        <taxon>Plakobranchidae</taxon>
        <taxon>Plakobranchus</taxon>
    </lineage>
</organism>
<feature type="compositionally biased region" description="Basic and acidic residues" evidence="1">
    <location>
        <begin position="161"/>
        <end position="173"/>
    </location>
</feature>
<protein>
    <submittedName>
        <fullName evidence="2">Mitogen-activated protein kinase-binding protein 1</fullName>
    </submittedName>
</protein>
<dbReference type="PANTHER" id="PTHR45589:SF3">
    <property type="entry name" value="WD REPEAT-CONTAINING PROTEIN 62"/>
    <property type="match status" value="1"/>
</dbReference>
<evidence type="ECO:0000313" key="2">
    <source>
        <dbReference type="EMBL" id="GFO08256.1"/>
    </source>
</evidence>
<keyword evidence="2" id="KW-0808">Transferase</keyword>
<dbReference type="GO" id="GO:0016301">
    <property type="term" value="F:kinase activity"/>
    <property type="evidence" value="ECO:0007669"/>
    <property type="project" value="UniProtKB-KW"/>
</dbReference>
<feature type="region of interest" description="Disordered" evidence="1">
    <location>
        <begin position="132"/>
        <end position="235"/>
    </location>
</feature>
<dbReference type="Proteomes" id="UP000735302">
    <property type="component" value="Unassembled WGS sequence"/>
</dbReference>
<evidence type="ECO:0000256" key="1">
    <source>
        <dbReference type="SAM" id="MobiDB-lite"/>
    </source>
</evidence>
<reference evidence="2 3" key="1">
    <citation type="journal article" date="2021" name="Elife">
        <title>Chloroplast acquisition without the gene transfer in kleptoplastic sea slugs, Plakobranchus ocellatus.</title>
        <authorList>
            <person name="Maeda T."/>
            <person name="Takahashi S."/>
            <person name="Yoshida T."/>
            <person name="Shimamura S."/>
            <person name="Takaki Y."/>
            <person name="Nagai Y."/>
            <person name="Toyoda A."/>
            <person name="Suzuki Y."/>
            <person name="Arimoto A."/>
            <person name="Ishii H."/>
            <person name="Satoh N."/>
            <person name="Nishiyama T."/>
            <person name="Hasebe M."/>
            <person name="Maruyama T."/>
            <person name="Minagawa J."/>
            <person name="Obokata J."/>
            <person name="Shigenobu S."/>
        </authorList>
    </citation>
    <scope>NUCLEOTIDE SEQUENCE [LARGE SCALE GENOMIC DNA]</scope>
</reference>
<feature type="compositionally biased region" description="Polar residues" evidence="1">
    <location>
        <begin position="212"/>
        <end position="221"/>
    </location>
</feature>
<feature type="compositionally biased region" description="Polar residues" evidence="1">
    <location>
        <begin position="174"/>
        <end position="184"/>
    </location>
</feature>
<name>A0AAV4AIV4_9GAST</name>
<accession>A0AAV4AIV4</accession>
<keyword evidence="2" id="KW-0418">Kinase</keyword>
<feature type="compositionally biased region" description="Low complexity" evidence="1">
    <location>
        <begin position="141"/>
        <end position="160"/>
    </location>
</feature>
<evidence type="ECO:0000313" key="3">
    <source>
        <dbReference type="Proteomes" id="UP000735302"/>
    </source>
</evidence>
<dbReference type="InterPro" id="IPR036322">
    <property type="entry name" value="WD40_repeat_dom_sf"/>
</dbReference>
<gene>
    <name evidence="2" type="ORF">PoB_003476100</name>
</gene>
<dbReference type="AlphaFoldDB" id="A0AAV4AIV4"/>